<dbReference type="Pfam" id="PF12804">
    <property type="entry name" value="NTP_transf_3"/>
    <property type="match status" value="1"/>
</dbReference>
<feature type="domain" description="MobA-like NTP transferase" evidence="1">
    <location>
        <begin position="4"/>
        <end position="160"/>
    </location>
</feature>
<dbReference type="EMBL" id="JANGAC010000034">
    <property type="protein sequence ID" value="MCQ4925820.1"/>
    <property type="molecule type" value="Genomic_DNA"/>
</dbReference>
<protein>
    <submittedName>
        <fullName evidence="2">Nucleotidyltransferase family protein</fullName>
    </submittedName>
</protein>
<evidence type="ECO:0000313" key="2">
    <source>
        <dbReference type="EMBL" id="MCQ4925820.1"/>
    </source>
</evidence>
<reference evidence="2 3" key="1">
    <citation type="submission" date="2022-06" db="EMBL/GenBank/DDBJ databases">
        <title>Isolation of gut microbiota from human fecal samples.</title>
        <authorList>
            <person name="Pamer E.G."/>
            <person name="Barat B."/>
            <person name="Waligurski E."/>
            <person name="Medina S."/>
            <person name="Paddock L."/>
            <person name="Mostad J."/>
        </authorList>
    </citation>
    <scope>NUCLEOTIDE SEQUENCE [LARGE SCALE GENOMIC DNA]</scope>
    <source>
        <strain evidence="2 3">DFI.7.95</strain>
    </source>
</reference>
<dbReference type="PANTHER" id="PTHR43777">
    <property type="entry name" value="MOLYBDENUM COFACTOR CYTIDYLYLTRANSFERASE"/>
    <property type="match status" value="1"/>
</dbReference>
<sequence>MIIGIILASGFSRRMKADKLLIDIEGSTLIERVIKACVGSKLDDIILIYRSEKVKKIGEEYNIKTIYNENAHLGQSEGLKLGVRRAIEAKSYMFLVGDQPFLTSELIDKLIEEYNISDLPILVPYYNNHRGMPMLISSIFKEELLQITGDKGGRDIVERNISKTKKVYIEEERLGMDIDNQEDLKILEITK</sequence>
<proteinExistence type="predicted"/>
<name>A0ABT1SH47_9FIRM</name>
<organism evidence="2 3">
    <name type="scientific">Tissierella carlieri</name>
    <dbReference type="NCBI Taxonomy" id="689904"/>
    <lineage>
        <taxon>Bacteria</taxon>
        <taxon>Bacillati</taxon>
        <taxon>Bacillota</taxon>
        <taxon>Tissierellia</taxon>
        <taxon>Tissierellales</taxon>
        <taxon>Tissierellaceae</taxon>
        <taxon>Tissierella</taxon>
    </lineage>
</organism>
<dbReference type="CDD" id="cd04182">
    <property type="entry name" value="GT_2_like_f"/>
    <property type="match status" value="1"/>
</dbReference>
<dbReference type="Proteomes" id="UP001524478">
    <property type="component" value="Unassembled WGS sequence"/>
</dbReference>
<gene>
    <name evidence="2" type="ORF">NE686_22195</name>
</gene>
<accession>A0ABT1SH47</accession>
<keyword evidence="3" id="KW-1185">Reference proteome</keyword>
<evidence type="ECO:0000259" key="1">
    <source>
        <dbReference type="Pfam" id="PF12804"/>
    </source>
</evidence>
<dbReference type="PANTHER" id="PTHR43777:SF1">
    <property type="entry name" value="MOLYBDENUM COFACTOR CYTIDYLYLTRANSFERASE"/>
    <property type="match status" value="1"/>
</dbReference>
<dbReference type="RefSeq" id="WP_216559697.1">
    <property type="nucleotide sequence ID" value="NZ_JAHLOH010000037.1"/>
</dbReference>
<evidence type="ECO:0000313" key="3">
    <source>
        <dbReference type="Proteomes" id="UP001524478"/>
    </source>
</evidence>
<comment type="caution">
    <text evidence="2">The sequence shown here is derived from an EMBL/GenBank/DDBJ whole genome shotgun (WGS) entry which is preliminary data.</text>
</comment>
<dbReference type="InterPro" id="IPR025877">
    <property type="entry name" value="MobA-like_NTP_Trfase"/>
</dbReference>